<reference evidence="3 4" key="1">
    <citation type="submission" date="2024-01" db="EMBL/GenBank/DDBJ databases">
        <title>Comparative genomics of Cryptococcus and Kwoniella reveals pathogenesis evolution and contrasting modes of karyotype evolution via chromosome fusion or intercentromeric recombination.</title>
        <authorList>
            <person name="Coelho M.A."/>
            <person name="David-Palma M."/>
            <person name="Shea T."/>
            <person name="Bowers K."/>
            <person name="McGinley-Smith S."/>
            <person name="Mohammad A.W."/>
            <person name="Gnirke A."/>
            <person name="Yurkov A.M."/>
            <person name="Nowrousian M."/>
            <person name="Sun S."/>
            <person name="Cuomo C.A."/>
            <person name="Heitman J."/>
        </authorList>
    </citation>
    <scope>NUCLEOTIDE SEQUENCE [LARGE SCALE GENOMIC DNA]</scope>
    <source>
        <strain evidence="3 4">7685027</strain>
    </source>
</reference>
<evidence type="ECO:0000313" key="4">
    <source>
        <dbReference type="Proteomes" id="UP001432216"/>
    </source>
</evidence>
<proteinExistence type="predicted"/>
<dbReference type="Pfam" id="PF02469">
    <property type="entry name" value="Fasciclin"/>
    <property type="match status" value="1"/>
</dbReference>
<name>A0ABZ2AZZ4_9TREE</name>
<protein>
    <recommendedName>
        <fullName evidence="2">FAS1 domain-containing protein</fullName>
    </recommendedName>
</protein>
<dbReference type="EMBL" id="CP143812">
    <property type="protein sequence ID" value="WVO22997.1"/>
    <property type="molecule type" value="Genomic_DNA"/>
</dbReference>
<dbReference type="PROSITE" id="PS50213">
    <property type="entry name" value="FAS1"/>
    <property type="match status" value="1"/>
</dbReference>
<dbReference type="RefSeq" id="XP_064722236.1">
    <property type="nucleotide sequence ID" value="XM_064866164.1"/>
</dbReference>
<evidence type="ECO:0000313" key="3">
    <source>
        <dbReference type="EMBL" id="WVO22997.1"/>
    </source>
</evidence>
<feature type="region of interest" description="Disordered" evidence="1">
    <location>
        <begin position="133"/>
        <end position="185"/>
    </location>
</feature>
<dbReference type="Gene3D" id="2.30.180.10">
    <property type="entry name" value="FAS1 domain"/>
    <property type="match status" value="1"/>
</dbReference>
<accession>A0ABZ2AZZ4</accession>
<dbReference type="InterPro" id="IPR036378">
    <property type="entry name" value="FAS1_dom_sf"/>
</dbReference>
<dbReference type="SUPFAM" id="SSF82153">
    <property type="entry name" value="FAS1 domain"/>
    <property type="match status" value="1"/>
</dbReference>
<organism evidence="3 4">
    <name type="scientific">Cryptococcus decagattii</name>
    <dbReference type="NCBI Taxonomy" id="1859122"/>
    <lineage>
        <taxon>Eukaryota</taxon>
        <taxon>Fungi</taxon>
        <taxon>Dikarya</taxon>
        <taxon>Basidiomycota</taxon>
        <taxon>Agaricomycotina</taxon>
        <taxon>Tremellomycetes</taxon>
        <taxon>Tremellales</taxon>
        <taxon>Cryptococcaceae</taxon>
        <taxon>Cryptococcus</taxon>
        <taxon>Cryptococcus gattii species complex</taxon>
    </lineage>
</organism>
<gene>
    <name evidence="3" type="ORF">IAS62_004341</name>
</gene>
<sequence length="204" mass="21309">MTDQLQRLTDNGFIILAPMDSVWTAEAKSMMADDSTAEPLVRNHYTTNYSLFSPMWASQRSFDLQVDSGETLTIKVDDDGGYLVVLGNVEARIIKSDITLENGIMHVIDAVLLSPDSASSANGAFSDGVAAVQTGSSSASSPSGTSDSLGSSSAGSAGWASTTARTDTSSQVASDQQSSNARGRTTVGVPLSMGLMLVSRLMLL</sequence>
<dbReference type="InterPro" id="IPR000782">
    <property type="entry name" value="FAS1_domain"/>
</dbReference>
<feature type="domain" description="FAS1" evidence="2">
    <location>
        <begin position="1"/>
        <end position="112"/>
    </location>
</feature>
<keyword evidence="4" id="KW-1185">Reference proteome</keyword>
<feature type="compositionally biased region" description="Polar residues" evidence="1">
    <location>
        <begin position="167"/>
        <end position="183"/>
    </location>
</feature>
<feature type="compositionally biased region" description="Low complexity" evidence="1">
    <location>
        <begin position="134"/>
        <end position="166"/>
    </location>
</feature>
<dbReference type="SMART" id="SM00554">
    <property type="entry name" value="FAS1"/>
    <property type="match status" value="1"/>
</dbReference>
<evidence type="ECO:0000256" key="1">
    <source>
        <dbReference type="SAM" id="MobiDB-lite"/>
    </source>
</evidence>
<evidence type="ECO:0000259" key="2">
    <source>
        <dbReference type="PROSITE" id="PS50213"/>
    </source>
</evidence>
<dbReference type="Proteomes" id="UP001432216">
    <property type="component" value="Chromosome 7"/>
</dbReference>
<dbReference type="GeneID" id="89991113"/>